<dbReference type="EMBL" id="JAXUIC010000007">
    <property type="protein sequence ID" value="KAK4581899.1"/>
    <property type="molecule type" value="Genomic_DNA"/>
</dbReference>
<name>A0AAN7EZ23_QUERU</name>
<gene>
    <name evidence="3" type="ORF">RGQ29_025168</name>
</gene>
<dbReference type="Proteomes" id="UP001324115">
    <property type="component" value="Unassembled WGS sequence"/>
</dbReference>
<reference evidence="3 4" key="1">
    <citation type="journal article" date="2023" name="G3 (Bethesda)">
        <title>A haplotype-resolved chromosome-scale genome for Quercus rubra L. provides insights into the genetics of adaptive traits for red oak species.</title>
        <authorList>
            <person name="Kapoor B."/>
            <person name="Jenkins J."/>
            <person name="Schmutz J."/>
            <person name="Zhebentyayeva T."/>
            <person name="Kuelheim C."/>
            <person name="Coggeshall M."/>
            <person name="Heim C."/>
            <person name="Lasky J.R."/>
            <person name="Leites L."/>
            <person name="Islam-Faridi N."/>
            <person name="Romero-Severson J."/>
            <person name="DeLeo V.L."/>
            <person name="Lucas S.M."/>
            <person name="Lazic D."/>
            <person name="Gailing O."/>
            <person name="Carlson J."/>
            <person name="Staton M."/>
        </authorList>
    </citation>
    <scope>NUCLEOTIDE SEQUENCE [LARGE SCALE GENOMIC DNA]</scope>
    <source>
        <strain evidence="3">Pseudo-F2</strain>
    </source>
</reference>
<organism evidence="3 4">
    <name type="scientific">Quercus rubra</name>
    <name type="common">Northern red oak</name>
    <name type="synonym">Quercus borealis</name>
    <dbReference type="NCBI Taxonomy" id="3512"/>
    <lineage>
        <taxon>Eukaryota</taxon>
        <taxon>Viridiplantae</taxon>
        <taxon>Streptophyta</taxon>
        <taxon>Embryophyta</taxon>
        <taxon>Tracheophyta</taxon>
        <taxon>Spermatophyta</taxon>
        <taxon>Magnoliopsida</taxon>
        <taxon>eudicotyledons</taxon>
        <taxon>Gunneridae</taxon>
        <taxon>Pentapetalae</taxon>
        <taxon>rosids</taxon>
        <taxon>fabids</taxon>
        <taxon>Fagales</taxon>
        <taxon>Fagaceae</taxon>
        <taxon>Quercus</taxon>
    </lineage>
</organism>
<accession>A0AAN7EZ23</accession>
<dbReference type="InterPro" id="IPR039607">
    <property type="entry name" value="VQ_8/17/18/20/21/25"/>
</dbReference>
<sequence length="162" mass="17388">MNFQTRKHSLELQGPRPAPLTVSENSSKIKKSNRRRSPVIIYLQSPKVIHVRPEEFMGIVQQLTGNNNQAAPSRVAAAAAAASASTSQCNSYTSTSSVMMDAHDQNMGMGMGMGMGISSAAQPTFDYSTGVLDYGAANPGFGIPSTSNFAEYPSFYMNLDHC</sequence>
<dbReference type="GO" id="GO:0005634">
    <property type="term" value="C:nucleus"/>
    <property type="evidence" value="ECO:0007669"/>
    <property type="project" value="TreeGrafter"/>
</dbReference>
<evidence type="ECO:0000259" key="2">
    <source>
        <dbReference type="Pfam" id="PF05678"/>
    </source>
</evidence>
<dbReference type="AlphaFoldDB" id="A0AAN7EZ23"/>
<dbReference type="InterPro" id="IPR008889">
    <property type="entry name" value="VQ"/>
</dbReference>
<evidence type="ECO:0000256" key="1">
    <source>
        <dbReference type="SAM" id="MobiDB-lite"/>
    </source>
</evidence>
<proteinExistence type="predicted"/>
<dbReference type="PANTHER" id="PTHR33143">
    <property type="entry name" value="F16F4.1 PROTEIN-RELATED"/>
    <property type="match status" value="1"/>
</dbReference>
<protein>
    <recommendedName>
        <fullName evidence="2">VQ domain-containing protein</fullName>
    </recommendedName>
</protein>
<feature type="domain" description="VQ" evidence="2">
    <location>
        <begin position="45"/>
        <end position="66"/>
    </location>
</feature>
<evidence type="ECO:0000313" key="3">
    <source>
        <dbReference type="EMBL" id="KAK4581899.1"/>
    </source>
</evidence>
<comment type="caution">
    <text evidence="3">The sequence shown here is derived from an EMBL/GenBank/DDBJ whole genome shotgun (WGS) entry which is preliminary data.</text>
</comment>
<dbReference type="Pfam" id="PF05678">
    <property type="entry name" value="VQ"/>
    <property type="match status" value="1"/>
</dbReference>
<evidence type="ECO:0000313" key="4">
    <source>
        <dbReference type="Proteomes" id="UP001324115"/>
    </source>
</evidence>
<dbReference type="PANTHER" id="PTHR33143:SF63">
    <property type="entry name" value="F16F4.1 PROTEIN"/>
    <property type="match status" value="1"/>
</dbReference>
<feature type="region of interest" description="Disordered" evidence="1">
    <location>
        <begin position="1"/>
        <end position="35"/>
    </location>
</feature>
<keyword evidence="4" id="KW-1185">Reference proteome</keyword>